<name>A0AAV5VFV7_9BILA</name>
<reference evidence="2" key="1">
    <citation type="submission" date="2023-10" db="EMBL/GenBank/DDBJ databases">
        <title>Genome assembly of Pristionchus species.</title>
        <authorList>
            <person name="Yoshida K."/>
            <person name="Sommer R.J."/>
        </authorList>
    </citation>
    <scope>NUCLEOTIDE SEQUENCE</scope>
    <source>
        <strain evidence="2">RS5133</strain>
    </source>
</reference>
<evidence type="ECO:0000313" key="2">
    <source>
        <dbReference type="EMBL" id="GMT18304.1"/>
    </source>
</evidence>
<accession>A0AAV5VFV7</accession>
<dbReference type="AlphaFoldDB" id="A0AAV5VFV7"/>
<feature type="non-terminal residue" evidence="2">
    <location>
        <position position="1"/>
    </location>
</feature>
<dbReference type="EMBL" id="BTSY01000003">
    <property type="protein sequence ID" value="GMT18304.1"/>
    <property type="molecule type" value="Genomic_DNA"/>
</dbReference>
<sequence length="113" mass="12975">SPPNKLQFELPERVRPLRRKRRRKSRARRNPSEECSLLSVEVLLKPKRDRGRNRTVNRGEMLRSPTRLRSLTARVERVRPHPVPPPLLNPSSCRPVHRASLAARAAAAAARKI</sequence>
<protein>
    <submittedName>
        <fullName evidence="2">Uncharacterized protein</fullName>
    </submittedName>
</protein>
<comment type="caution">
    <text evidence="2">The sequence shown here is derived from an EMBL/GenBank/DDBJ whole genome shotgun (WGS) entry which is preliminary data.</text>
</comment>
<proteinExistence type="predicted"/>
<dbReference type="Proteomes" id="UP001432322">
    <property type="component" value="Unassembled WGS sequence"/>
</dbReference>
<feature type="non-terminal residue" evidence="2">
    <location>
        <position position="113"/>
    </location>
</feature>
<organism evidence="2 3">
    <name type="scientific">Pristionchus fissidentatus</name>
    <dbReference type="NCBI Taxonomy" id="1538716"/>
    <lineage>
        <taxon>Eukaryota</taxon>
        <taxon>Metazoa</taxon>
        <taxon>Ecdysozoa</taxon>
        <taxon>Nematoda</taxon>
        <taxon>Chromadorea</taxon>
        <taxon>Rhabditida</taxon>
        <taxon>Rhabditina</taxon>
        <taxon>Diplogasteromorpha</taxon>
        <taxon>Diplogasteroidea</taxon>
        <taxon>Neodiplogasteridae</taxon>
        <taxon>Pristionchus</taxon>
    </lineage>
</organism>
<keyword evidence="3" id="KW-1185">Reference proteome</keyword>
<feature type="region of interest" description="Disordered" evidence="1">
    <location>
        <begin position="1"/>
        <end position="32"/>
    </location>
</feature>
<evidence type="ECO:0000256" key="1">
    <source>
        <dbReference type="SAM" id="MobiDB-lite"/>
    </source>
</evidence>
<gene>
    <name evidence="2" type="ORF">PFISCL1PPCAC_9601</name>
</gene>
<evidence type="ECO:0000313" key="3">
    <source>
        <dbReference type="Proteomes" id="UP001432322"/>
    </source>
</evidence>
<feature type="compositionally biased region" description="Basic residues" evidence="1">
    <location>
        <begin position="16"/>
        <end position="29"/>
    </location>
</feature>